<dbReference type="EMBL" id="QKZK01000018">
    <property type="protein sequence ID" value="PZX14946.1"/>
    <property type="molecule type" value="Genomic_DNA"/>
</dbReference>
<dbReference type="OrthoDB" id="1429235at2"/>
<accession>A0A2W7NNX1</accession>
<gene>
    <name evidence="1" type="ORF">LX69_02274</name>
</gene>
<comment type="caution">
    <text evidence="1">The sequence shown here is derived from an EMBL/GenBank/DDBJ whole genome shotgun (WGS) entry which is preliminary data.</text>
</comment>
<name>A0A2W7NNX1_9BACT</name>
<reference evidence="1 2" key="1">
    <citation type="submission" date="2018-06" db="EMBL/GenBank/DDBJ databases">
        <title>Genomic Encyclopedia of Archaeal and Bacterial Type Strains, Phase II (KMG-II): from individual species to whole genera.</title>
        <authorList>
            <person name="Goeker M."/>
        </authorList>
    </citation>
    <scope>NUCLEOTIDE SEQUENCE [LARGE SCALE GENOMIC DNA]</scope>
    <source>
        <strain evidence="1 2">DSM 6779</strain>
    </source>
</reference>
<sequence>MKTYIDVMLLKDFFQKQPPQAPLGELEEIELWNSFWKFLKKETDLCIINPLDELITNPLYGHFINGLTQGRGVAKFTHEPLKTYKHELKSESPFSVYFLNESDDAEKMKFRKKNGFVIGFNDDYIDGWSKLKMLHLPTSIPIRKTINDCIIKTWYDLKPFILPFTDVVMVDSYILSDPSLVPSNLEQIMKVLDESTPVKYNFTLVTFEGGRKGQIDYYYDMLLGIKRRHGLKATISLLLCDSVWKEHDRFIMTNYTRWTSGDSFNYFDAKGQLVTKGTEMHVLPLVDPELHQSSSSILQSLRLLIAQYSQHNASQRVKGEIEKNKLLYDCR</sequence>
<evidence type="ECO:0000313" key="1">
    <source>
        <dbReference type="EMBL" id="PZX14946.1"/>
    </source>
</evidence>
<dbReference type="AlphaFoldDB" id="A0A2W7NNX1"/>
<evidence type="ECO:0000313" key="2">
    <source>
        <dbReference type="Proteomes" id="UP000249239"/>
    </source>
</evidence>
<dbReference type="RefSeq" id="WP_111446135.1">
    <property type="nucleotide sequence ID" value="NZ_QKZK01000018.1"/>
</dbReference>
<dbReference type="Proteomes" id="UP000249239">
    <property type="component" value="Unassembled WGS sequence"/>
</dbReference>
<organism evidence="1 2">
    <name type="scientific">Breznakibacter xylanolyticus</name>
    <dbReference type="NCBI Taxonomy" id="990"/>
    <lineage>
        <taxon>Bacteria</taxon>
        <taxon>Pseudomonadati</taxon>
        <taxon>Bacteroidota</taxon>
        <taxon>Bacteroidia</taxon>
        <taxon>Marinilabiliales</taxon>
        <taxon>Marinilabiliaceae</taxon>
        <taxon>Breznakibacter</taxon>
    </lineage>
</organism>
<proteinExistence type="predicted"/>
<protein>
    <submittedName>
        <fullName evidence="1">Uncharacterized protein</fullName>
    </submittedName>
</protein>
<keyword evidence="2" id="KW-1185">Reference proteome</keyword>